<dbReference type="OrthoDB" id="6359816at2759"/>
<dbReference type="InterPro" id="IPR011333">
    <property type="entry name" value="SKP1/BTB/POZ_sf"/>
</dbReference>
<dbReference type="Pfam" id="PF00651">
    <property type="entry name" value="BTB"/>
    <property type="match status" value="1"/>
</dbReference>
<protein>
    <recommendedName>
        <fullName evidence="1">BTB domain-containing protein</fullName>
    </recommendedName>
</protein>
<dbReference type="InterPro" id="IPR000210">
    <property type="entry name" value="BTB/POZ_dom"/>
</dbReference>
<dbReference type="EMBL" id="SGPM01000052">
    <property type="protein sequence ID" value="THH31264.1"/>
    <property type="molecule type" value="Genomic_DNA"/>
</dbReference>
<reference evidence="2 3" key="1">
    <citation type="submission" date="2019-02" db="EMBL/GenBank/DDBJ databases">
        <title>Genome sequencing of the rare red list fungi Antrodiella citrinella (Flaviporus citrinellus).</title>
        <authorList>
            <person name="Buettner E."/>
            <person name="Kellner H."/>
        </authorList>
    </citation>
    <scope>NUCLEOTIDE SEQUENCE [LARGE SCALE GENOMIC DNA]</scope>
    <source>
        <strain evidence="2 3">DSM 108506</strain>
    </source>
</reference>
<feature type="domain" description="BTB" evidence="1">
    <location>
        <begin position="13"/>
        <end position="82"/>
    </location>
</feature>
<proteinExistence type="predicted"/>
<sequence length="309" mass="34447">MSPSSPFFQDSSADIVLRSSNGIDFRVYKTILAKASPVFEGMFTLPPPPPSAVPPEEYSNGLHVVALTETTEALDALLRFCYPVREPTLSSIEKTLEVFQAAKKYDIDEGILWAREKLAGFASKEPIRVYALACRYGWEREAKIAAKETLSMSLDTLLCSKSKELGDISAFDLQRLCMYHIACRRAISHLTSPRFIIESSWTPWEPMWSREPCTCTHTVIKTRTHVESTAYPYYAKTWWCEYMEELKKALESVPSQASTKLPKALAAAAVKASACPTCAPDALEALMGCAEQLAAKVETQIEKIELQVD</sequence>
<dbReference type="Proteomes" id="UP000308730">
    <property type="component" value="Unassembled WGS sequence"/>
</dbReference>
<dbReference type="SMART" id="SM00225">
    <property type="entry name" value="BTB"/>
    <property type="match status" value="1"/>
</dbReference>
<dbReference type="PROSITE" id="PS50097">
    <property type="entry name" value="BTB"/>
    <property type="match status" value="1"/>
</dbReference>
<evidence type="ECO:0000259" key="1">
    <source>
        <dbReference type="PROSITE" id="PS50097"/>
    </source>
</evidence>
<dbReference type="Gene3D" id="3.30.710.10">
    <property type="entry name" value="Potassium Channel Kv1.1, Chain A"/>
    <property type="match status" value="1"/>
</dbReference>
<gene>
    <name evidence="2" type="ORF">EUX98_g2924</name>
</gene>
<dbReference type="AlphaFoldDB" id="A0A4S4MXU0"/>
<accession>A0A4S4MXU0</accession>
<name>A0A4S4MXU0_9APHY</name>
<comment type="caution">
    <text evidence="2">The sequence shown here is derived from an EMBL/GenBank/DDBJ whole genome shotgun (WGS) entry which is preliminary data.</text>
</comment>
<organism evidence="2 3">
    <name type="scientific">Antrodiella citrinella</name>
    <dbReference type="NCBI Taxonomy" id="2447956"/>
    <lineage>
        <taxon>Eukaryota</taxon>
        <taxon>Fungi</taxon>
        <taxon>Dikarya</taxon>
        <taxon>Basidiomycota</taxon>
        <taxon>Agaricomycotina</taxon>
        <taxon>Agaricomycetes</taxon>
        <taxon>Polyporales</taxon>
        <taxon>Steccherinaceae</taxon>
        <taxon>Antrodiella</taxon>
    </lineage>
</organism>
<evidence type="ECO:0000313" key="2">
    <source>
        <dbReference type="EMBL" id="THH31264.1"/>
    </source>
</evidence>
<dbReference type="SUPFAM" id="SSF54695">
    <property type="entry name" value="POZ domain"/>
    <property type="match status" value="1"/>
</dbReference>
<keyword evidence="3" id="KW-1185">Reference proteome</keyword>
<evidence type="ECO:0000313" key="3">
    <source>
        <dbReference type="Proteomes" id="UP000308730"/>
    </source>
</evidence>